<dbReference type="GO" id="GO:0019556">
    <property type="term" value="P:L-histidine catabolic process to glutamate and formamide"/>
    <property type="evidence" value="ECO:0007669"/>
    <property type="project" value="UniProtKB-UniPathway"/>
</dbReference>
<dbReference type="SUPFAM" id="SSF48557">
    <property type="entry name" value="L-aspartase-like"/>
    <property type="match status" value="1"/>
</dbReference>
<evidence type="ECO:0000256" key="3">
    <source>
        <dbReference type="ARBA" id="ARBA00022808"/>
    </source>
</evidence>
<evidence type="ECO:0000313" key="11">
    <source>
        <dbReference type="Proteomes" id="UP000269573"/>
    </source>
</evidence>
<evidence type="ECO:0000256" key="9">
    <source>
        <dbReference type="RuleBase" id="RU004480"/>
    </source>
</evidence>
<dbReference type="FunFam" id="1.20.200.10:FF:000003">
    <property type="entry name" value="Histidine ammonia-lyase"/>
    <property type="match status" value="1"/>
</dbReference>
<dbReference type="CDD" id="cd00332">
    <property type="entry name" value="PAL-HAL"/>
    <property type="match status" value="1"/>
</dbReference>
<dbReference type="Proteomes" id="UP000269573">
    <property type="component" value="Unassembled WGS sequence"/>
</dbReference>
<keyword evidence="6" id="KW-0963">Cytoplasm</keyword>
<dbReference type="Gene3D" id="1.20.200.10">
    <property type="entry name" value="Fumarase/aspartase (Central domain)"/>
    <property type="match status" value="1"/>
</dbReference>
<comment type="PTM">
    <text evidence="6">Contains an active site 4-methylidene-imidazol-5-one (MIO), which is formed autocatalytically by cyclization and dehydration of residues Ala-Ser-Gly.</text>
</comment>
<dbReference type="NCBIfam" id="TIGR01225">
    <property type="entry name" value="hutH"/>
    <property type="match status" value="1"/>
</dbReference>
<dbReference type="EMBL" id="RHHU01000010">
    <property type="protein sequence ID" value="RNB83688.1"/>
    <property type="molecule type" value="Genomic_DNA"/>
</dbReference>
<dbReference type="RefSeq" id="WP_122924208.1">
    <property type="nucleotide sequence ID" value="NZ_RHHU01000010.1"/>
</dbReference>
<dbReference type="InterPro" id="IPR005921">
    <property type="entry name" value="HutH"/>
</dbReference>
<evidence type="ECO:0000256" key="8">
    <source>
        <dbReference type="RuleBase" id="RU004479"/>
    </source>
</evidence>
<evidence type="ECO:0000256" key="4">
    <source>
        <dbReference type="ARBA" id="ARBA00023239"/>
    </source>
</evidence>
<proteinExistence type="inferred from homology"/>
<protein>
    <recommendedName>
        <fullName evidence="2 6">Histidine ammonia-lyase</fullName>
        <shortName evidence="6">Histidase</shortName>
        <ecNumber evidence="2 6">4.3.1.3</ecNumber>
    </recommendedName>
</protein>
<keyword evidence="11" id="KW-1185">Reference proteome</keyword>
<evidence type="ECO:0000256" key="5">
    <source>
        <dbReference type="ARBA" id="ARBA00049269"/>
    </source>
</evidence>
<comment type="similarity">
    <text evidence="6 7">Belongs to the PAL/histidase family.</text>
</comment>
<dbReference type="FunFam" id="1.10.275.10:FF:000005">
    <property type="entry name" value="Histidine ammonia-lyase"/>
    <property type="match status" value="1"/>
</dbReference>
<reference evidence="10 11" key="1">
    <citation type="submission" date="2018-10" db="EMBL/GenBank/DDBJ databases">
        <title>Phylogenomics of Brevibacillus.</title>
        <authorList>
            <person name="Dunlap C."/>
        </authorList>
    </citation>
    <scope>NUCLEOTIDE SEQUENCE [LARGE SCALE GENOMIC DNA]</scope>
    <source>
        <strain evidence="10 11">JCM 15774</strain>
    </source>
</reference>
<organism evidence="10 11">
    <name type="scientific">Brevibacillus nitrificans</name>
    <dbReference type="NCBI Taxonomy" id="651560"/>
    <lineage>
        <taxon>Bacteria</taxon>
        <taxon>Bacillati</taxon>
        <taxon>Bacillota</taxon>
        <taxon>Bacilli</taxon>
        <taxon>Bacillales</taxon>
        <taxon>Paenibacillaceae</taxon>
        <taxon>Brevibacillus</taxon>
    </lineage>
</organism>
<dbReference type="GO" id="GO:0005737">
    <property type="term" value="C:cytoplasm"/>
    <property type="evidence" value="ECO:0007669"/>
    <property type="project" value="UniProtKB-SubCell"/>
</dbReference>
<evidence type="ECO:0000256" key="7">
    <source>
        <dbReference type="RuleBase" id="RU003954"/>
    </source>
</evidence>
<feature type="modified residue" description="2,3-didehydroalanine (Ser)" evidence="6">
    <location>
        <position position="151"/>
    </location>
</feature>
<dbReference type="Gene3D" id="1.10.275.10">
    <property type="entry name" value="Fumarase/aspartase (N-terminal domain)"/>
    <property type="match status" value="1"/>
</dbReference>
<comment type="catalytic activity">
    <reaction evidence="5 6 8">
        <text>L-histidine = trans-urocanate + NH4(+)</text>
        <dbReference type="Rhea" id="RHEA:21232"/>
        <dbReference type="ChEBI" id="CHEBI:17771"/>
        <dbReference type="ChEBI" id="CHEBI:28938"/>
        <dbReference type="ChEBI" id="CHEBI:57595"/>
        <dbReference type="EC" id="4.3.1.3"/>
    </reaction>
</comment>
<sequence>MNKLGKSSRIVELDGNQLTREDIQMIVKGETVCALSEEAWQRVRKSRSLIEEHIAAGKVIYGVNTGFGKLSDVSVNARDVGLLQLNLLRADAVGVGEPLPENIVRAMMVLRANALAKGFSGIRPQTLQLLIDCINHGVHPVIPCKGSLGASGDLAPLAHMALLLVGEGSAVYQGERMSGAEALARAGLVAVRLEAKEGLALINGTQAMTGVGVIAITEAENLGYAADMAACLTIESLRGITDAFDAELLATRPHRELEQVASRIRTWLAGSRRTTAQGELRVQDAYSLRCIPQVHGASWQAVGYVADKLTIEMNATTDNPIVLPDGRVLSGGQFHGQPIALAMDHLKIAAAEWANISERRIERLVNPQLSGLSPFLAVNPGLECGLMVAQYAAAALVSENKVLAHPASVDSIPSSANQEDHVSMGTIAARQAREIVHNAARVIAIEMICASQAIYLQQAEDDLAPRTKLQLEWVRAIVPPLETDRAISAEIEQLALALLAERIE</sequence>
<dbReference type="GO" id="GO:0019557">
    <property type="term" value="P:L-histidine catabolic process to glutamate and formate"/>
    <property type="evidence" value="ECO:0007669"/>
    <property type="project" value="UniProtKB-UniPathway"/>
</dbReference>
<dbReference type="InterPro" id="IPR024083">
    <property type="entry name" value="Fumarase/histidase_N"/>
</dbReference>
<comment type="caution">
    <text evidence="10">The sequence shown here is derived from an EMBL/GenBank/DDBJ whole genome shotgun (WGS) entry which is preliminary data.</text>
</comment>
<comment type="pathway">
    <text evidence="1 6 8">Amino-acid degradation; L-histidine degradation into L-glutamate; N-formimidoyl-L-glutamate from L-histidine: step 1/3.</text>
</comment>
<dbReference type="InterPro" id="IPR022313">
    <property type="entry name" value="Phe/His_NH3-lyase_AS"/>
</dbReference>
<accession>A0A3M8D6Z3</accession>
<dbReference type="UniPathway" id="UPA00379">
    <property type="reaction ID" value="UER00549"/>
</dbReference>
<keyword evidence="4 6" id="KW-0456">Lyase</keyword>
<evidence type="ECO:0000256" key="6">
    <source>
        <dbReference type="HAMAP-Rule" id="MF_00229"/>
    </source>
</evidence>
<dbReference type="InterPro" id="IPR001106">
    <property type="entry name" value="Aromatic_Lyase"/>
</dbReference>
<dbReference type="NCBIfam" id="NF006871">
    <property type="entry name" value="PRK09367.1"/>
    <property type="match status" value="1"/>
</dbReference>
<dbReference type="PANTHER" id="PTHR10362">
    <property type="entry name" value="HISTIDINE AMMONIA-LYASE"/>
    <property type="match status" value="1"/>
</dbReference>
<dbReference type="EC" id="4.3.1.3" evidence="2 6"/>
<evidence type="ECO:0000256" key="2">
    <source>
        <dbReference type="ARBA" id="ARBA00012994"/>
    </source>
</evidence>
<evidence type="ECO:0000313" key="10">
    <source>
        <dbReference type="EMBL" id="RNB83688.1"/>
    </source>
</evidence>
<keyword evidence="3 6" id="KW-0369">Histidine metabolism</keyword>
<dbReference type="HAMAP" id="MF_00229">
    <property type="entry name" value="His_ammonia_lyase"/>
    <property type="match status" value="1"/>
</dbReference>
<comment type="subcellular location">
    <subcellularLocation>
        <location evidence="6 9">Cytoplasm</location>
    </subcellularLocation>
</comment>
<dbReference type="GO" id="GO:0004397">
    <property type="term" value="F:histidine ammonia-lyase activity"/>
    <property type="evidence" value="ECO:0007669"/>
    <property type="project" value="UniProtKB-UniRule"/>
</dbReference>
<dbReference type="Pfam" id="PF00221">
    <property type="entry name" value="Lyase_aromatic"/>
    <property type="match status" value="1"/>
</dbReference>
<evidence type="ECO:0000256" key="1">
    <source>
        <dbReference type="ARBA" id="ARBA00005113"/>
    </source>
</evidence>
<feature type="cross-link" description="5-imidazolinone (Ala-Gly)" evidence="6">
    <location>
        <begin position="150"/>
        <end position="152"/>
    </location>
</feature>
<dbReference type="InterPro" id="IPR008948">
    <property type="entry name" value="L-Aspartase-like"/>
</dbReference>
<dbReference type="AlphaFoldDB" id="A0A3M8D6Z3"/>
<name>A0A3M8D6Z3_9BACL</name>
<gene>
    <name evidence="6 10" type="primary">hutH</name>
    <name evidence="10" type="ORF">EDM59_14220</name>
</gene>
<dbReference type="PROSITE" id="PS00488">
    <property type="entry name" value="PAL_HISTIDASE"/>
    <property type="match status" value="1"/>
</dbReference>